<sequence length="628" mass="71904">MRYVFFTIIFMSFLFCSHSEAQEERPNILWISHEDLSPIYGCYGDEYASTPHIDKLAKSGIIFSRAFSNAPICAPARTTLITGMYAPSLGTQNLRSDIPVPEDMKILPEVLRGAGYYTSNNVKTDYNFSFEGRWDDCSKTAHWRNRPEGKPFFSVFNFMITHEGPINALRSEDTAQLKEHHDPDKAKLPPYLPDSPKMRKIWAHMYDLLSVFDNDVAHLLEQLKEDGLLDNTIIFVFSDHGHGLPGHKRWLDNSGLQVPFVLHVPEKYKYLVSNINTPKTDQIVGFVDFAPTVISLAGAQVPEMMEGKNFLGEKSQSKKYTYGYRDRADDCYDMSRSVCDGRYIYVRNFMPQMPYFQNAIIFHKAGSYEEIHRLEKLGQLPEGTQKMLRRKPAEQLFDIKNDPFEQNNLINKNDLQDVVANLSEKLNSWMLKHHDTGLFNEGEMMQRAKKSHTSVFEMARDCSDQEFARILEAAQKVGKIEDVKELIPYLKDEDSAVRYWAVVALDAFEGDISAADDILTSLLDDNAESVAIKAAELKIKRQNDKKALDTLAKMLKLDFEPMVLQAAISTRLIGDRAAPLIPEIQNEIMPRYSGEVWGRYKNWLYPMFIGMALDQTQINCGYEIKINK</sequence>
<dbReference type="PANTHER" id="PTHR43751">
    <property type="entry name" value="SULFATASE"/>
    <property type="match status" value="1"/>
</dbReference>
<keyword evidence="5" id="KW-0808">Transferase</keyword>
<dbReference type="InterPro" id="IPR052701">
    <property type="entry name" value="GAG_Ulvan_Degrading_Sulfatases"/>
</dbReference>
<feature type="domain" description="Sulfatase N-terminal" evidence="4">
    <location>
        <begin position="26"/>
        <end position="299"/>
    </location>
</feature>
<dbReference type="SUPFAM" id="SSF53649">
    <property type="entry name" value="Alkaline phosphatase-like"/>
    <property type="match status" value="1"/>
</dbReference>
<organism evidence="5 6">
    <name type="scientific">Maribellus comscasis</name>
    <dbReference type="NCBI Taxonomy" id="2681766"/>
    <lineage>
        <taxon>Bacteria</taxon>
        <taxon>Pseudomonadati</taxon>
        <taxon>Bacteroidota</taxon>
        <taxon>Bacteroidia</taxon>
        <taxon>Marinilabiliales</taxon>
        <taxon>Prolixibacteraceae</taxon>
        <taxon>Maribellus</taxon>
    </lineage>
</organism>
<proteinExistence type="inferred from homology"/>
<dbReference type="EMBL" id="CP046401">
    <property type="protein sequence ID" value="QGY45019.1"/>
    <property type="molecule type" value="Genomic_DNA"/>
</dbReference>
<dbReference type="AlphaFoldDB" id="A0A6I6JUS2"/>
<dbReference type="PANTHER" id="PTHR43751:SF1">
    <property type="entry name" value="SULFATASE ATSG-RELATED"/>
    <property type="match status" value="1"/>
</dbReference>
<dbReference type="SUPFAM" id="SSF48371">
    <property type="entry name" value="ARM repeat"/>
    <property type="match status" value="1"/>
</dbReference>
<feature type="signal peptide" evidence="3">
    <location>
        <begin position="1"/>
        <end position="21"/>
    </location>
</feature>
<dbReference type="GO" id="GO:0016787">
    <property type="term" value="F:hydrolase activity"/>
    <property type="evidence" value="ECO:0007669"/>
    <property type="project" value="UniProtKB-KW"/>
</dbReference>
<dbReference type="KEGG" id="mcos:GM418_15460"/>
<gene>
    <name evidence="5" type="ORF">GM418_15460</name>
</gene>
<dbReference type="Pfam" id="PF00884">
    <property type="entry name" value="Sulfatase"/>
    <property type="match status" value="1"/>
</dbReference>
<name>A0A6I6JUS2_9BACT</name>
<dbReference type="InterPro" id="IPR017850">
    <property type="entry name" value="Alkaline_phosphatase_core_sf"/>
</dbReference>
<dbReference type="InterPro" id="IPR000917">
    <property type="entry name" value="Sulfatase_N"/>
</dbReference>
<keyword evidence="6" id="KW-1185">Reference proteome</keyword>
<dbReference type="PROSITE" id="PS00523">
    <property type="entry name" value="SULFATASE_1"/>
    <property type="match status" value="1"/>
</dbReference>
<dbReference type="Gene3D" id="3.40.720.10">
    <property type="entry name" value="Alkaline Phosphatase, subunit A"/>
    <property type="match status" value="1"/>
</dbReference>
<evidence type="ECO:0000313" key="6">
    <source>
        <dbReference type="Proteomes" id="UP000428260"/>
    </source>
</evidence>
<evidence type="ECO:0000256" key="3">
    <source>
        <dbReference type="SAM" id="SignalP"/>
    </source>
</evidence>
<keyword evidence="3" id="KW-0732">Signal</keyword>
<dbReference type="RefSeq" id="WP_158867883.1">
    <property type="nucleotide sequence ID" value="NZ_CP046401.1"/>
</dbReference>
<dbReference type="CDD" id="cd16027">
    <property type="entry name" value="SGSH"/>
    <property type="match status" value="1"/>
</dbReference>
<dbReference type="InterPro" id="IPR011989">
    <property type="entry name" value="ARM-like"/>
</dbReference>
<dbReference type="Pfam" id="PF13646">
    <property type="entry name" value="HEAT_2"/>
    <property type="match status" value="1"/>
</dbReference>
<protein>
    <submittedName>
        <fullName evidence="5">Sulfatase-like hydrolase/transferase</fullName>
    </submittedName>
</protein>
<evidence type="ECO:0000256" key="2">
    <source>
        <dbReference type="ARBA" id="ARBA00022801"/>
    </source>
</evidence>
<evidence type="ECO:0000256" key="1">
    <source>
        <dbReference type="ARBA" id="ARBA00008779"/>
    </source>
</evidence>
<evidence type="ECO:0000313" key="5">
    <source>
        <dbReference type="EMBL" id="QGY45019.1"/>
    </source>
</evidence>
<evidence type="ECO:0000259" key="4">
    <source>
        <dbReference type="Pfam" id="PF00884"/>
    </source>
</evidence>
<accession>A0A6I6JUS2</accession>
<dbReference type="InterPro" id="IPR016024">
    <property type="entry name" value="ARM-type_fold"/>
</dbReference>
<feature type="chain" id="PRO_5026098822" evidence="3">
    <location>
        <begin position="22"/>
        <end position="628"/>
    </location>
</feature>
<dbReference type="InterPro" id="IPR024607">
    <property type="entry name" value="Sulfatase_CS"/>
</dbReference>
<dbReference type="Gene3D" id="1.25.10.10">
    <property type="entry name" value="Leucine-rich Repeat Variant"/>
    <property type="match status" value="1"/>
</dbReference>
<keyword evidence="2 5" id="KW-0378">Hydrolase</keyword>
<dbReference type="GO" id="GO:0016740">
    <property type="term" value="F:transferase activity"/>
    <property type="evidence" value="ECO:0007669"/>
    <property type="project" value="UniProtKB-KW"/>
</dbReference>
<dbReference type="Proteomes" id="UP000428260">
    <property type="component" value="Chromosome"/>
</dbReference>
<comment type="similarity">
    <text evidence="1">Belongs to the sulfatase family.</text>
</comment>
<reference evidence="5 6" key="1">
    <citation type="submission" date="2019-11" db="EMBL/GenBank/DDBJ databases">
        <authorList>
            <person name="Zheng R.K."/>
            <person name="Sun C.M."/>
        </authorList>
    </citation>
    <scope>NUCLEOTIDE SEQUENCE [LARGE SCALE GENOMIC DNA]</scope>
    <source>
        <strain evidence="5 6">WC007</strain>
    </source>
</reference>